<organism evidence="3 4">
    <name type="scientific">Candidatus Daviesbacteria bacterium RIFCSPHIGHO2_01_FULL_40_11</name>
    <dbReference type="NCBI Taxonomy" id="1797762"/>
    <lineage>
        <taxon>Bacteria</taxon>
        <taxon>Candidatus Daviesiibacteriota</taxon>
    </lineage>
</organism>
<evidence type="ECO:0000313" key="3">
    <source>
        <dbReference type="EMBL" id="OGE27948.1"/>
    </source>
</evidence>
<dbReference type="Gene3D" id="3.90.1140.10">
    <property type="entry name" value="Cyclic phosphodiesterase"/>
    <property type="match status" value="1"/>
</dbReference>
<dbReference type="PANTHER" id="PTHR35561">
    <property type="entry name" value="RNA 2',3'-CYCLIC PHOSPHODIESTERASE"/>
    <property type="match status" value="1"/>
</dbReference>
<name>A0A1F5JHC0_9BACT</name>
<dbReference type="EMBL" id="MFCP01000026">
    <property type="protein sequence ID" value="OGE27948.1"/>
    <property type="molecule type" value="Genomic_DNA"/>
</dbReference>
<dbReference type="InterPro" id="IPR004175">
    <property type="entry name" value="RNA_CPDase"/>
</dbReference>
<feature type="active site" description="Proton acceptor" evidence="2">
    <location>
        <position position="127"/>
    </location>
</feature>
<evidence type="ECO:0000256" key="2">
    <source>
        <dbReference type="HAMAP-Rule" id="MF_01940"/>
    </source>
</evidence>
<proteinExistence type="inferred from homology"/>
<comment type="catalytic activity">
    <reaction evidence="2">
        <text>a 3'-end 2',3'-cyclophospho-ribonucleotide-RNA + H2O = a 3'-end 2'-phospho-ribonucleotide-RNA + H(+)</text>
        <dbReference type="Rhea" id="RHEA:11828"/>
        <dbReference type="Rhea" id="RHEA-COMP:10464"/>
        <dbReference type="Rhea" id="RHEA-COMP:17353"/>
        <dbReference type="ChEBI" id="CHEBI:15377"/>
        <dbReference type="ChEBI" id="CHEBI:15378"/>
        <dbReference type="ChEBI" id="CHEBI:83064"/>
        <dbReference type="ChEBI" id="CHEBI:173113"/>
        <dbReference type="EC" id="3.1.4.58"/>
    </reaction>
</comment>
<comment type="similarity">
    <text evidence="2">Belongs to the 2H phosphoesterase superfamily. ThpR family.</text>
</comment>
<evidence type="ECO:0000256" key="1">
    <source>
        <dbReference type="ARBA" id="ARBA00022801"/>
    </source>
</evidence>
<dbReference type="EC" id="3.1.4.58" evidence="2"/>
<dbReference type="Pfam" id="PF13563">
    <property type="entry name" value="2_5_RNA_ligase2"/>
    <property type="match status" value="1"/>
</dbReference>
<dbReference type="AlphaFoldDB" id="A0A1F5JHC0"/>
<dbReference type="GO" id="GO:0016874">
    <property type="term" value="F:ligase activity"/>
    <property type="evidence" value="ECO:0007669"/>
    <property type="project" value="UniProtKB-KW"/>
</dbReference>
<dbReference type="NCBIfam" id="TIGR02258">
    <property type="entry name" value="2_5_ligase"/>
    <property type="match status" value="1"/>
</dbReference>
<gene>
    <name evidence="3" type="ORF">A2867_02645</name>
</gene>
<feature type="short sequence motif" description="HXTX 1" evidence="2">
    <location>
        <begin position="40"/>
        <end position="43"/>
    </location>
</feature>
<protein>
    <recommendedName>
        <fullName evidence="2">RNA 2',3'-cyclic phosphodiesterase</fullName>
        <shortName evidence="2">RNA 2',3'-CPDase</shortName>
        <ecNumber evidence="2">3.1.4.58</ecNumber>
    </recommendedName>
</protein>
<feature type="short sequence motif" description="HXTX 2" evidence="2">
    <location>
        <begin position="127"/>
        <end position="130"/>
    </location>
</feature>
<dbReference type="HAMAP" id="MF_01940">
    <property type="entry name" value="RNA_CPDase"/>
    <property type="match status" value="1"/>
</dbReference>
<dbReference type="InterPro" id="IPR009097">
    <property type="entry name" value="Cyclic_Pdiesterase"/>
</dbReference>
<dbReference type="GO" id="GO:0008664">
    <property type="term" value="F:RNA 2',3'-cyclic 3'-phosphodiesterase activity"/>
    <property type="evidence" value="ECO:0007669"/>
    <property type="project" value="UniProtKB-EC"/>
</dbReference>
<dbReference type="GO" id="GO:0004113">
    <property type="term" value="F:2',3'-cyclic-nucleotide 3'-phosphodiesterase activity"/>
    <property type="evidence" value="ECO:0007669"/>
    <property type="project" value="InterPro"/>
</dbReference>
<sequence>MRFFIALEIPKENLAEFQAIQDSLHTLIPQAKLTALDKIHLTLAFIGEKQEELETKLVQIIHSSVEKIPPFEVTPAYIDGFPNIHHPEVLWVGVKGDIDKVLLIRESIKDGLESLRLPTDERRFVPHITVAKLNNNFRVDRNLEVKLEEIMVTQIEPIRISSIKLFQSIPQNGLHTHNTLAEIKLF</sequence>
<reference evidence="3 4" key="1">
    <citation type="journal article" date="2016" name="Nat. Commun.">
        <title>Thousands of microbial genomes shed light on interconnected biogeochemical processes in an aquifer system.</title>
        <authorList>
            <person name="Anantharaman K."/>
            <person name="Brown C.T."/>
            <person name="Hug L.A."/>
            <person name="Sharon I."/>
            <person name="Castelle C.J."/>
            <person name="Probst A.J."/>
            <person name="Thomas B.C."/>
            <person name="Singh A."/>
            <person name="Wilkins M.J."/>
            <person name="Karaoz U."/>
            <person name="Brodie E.L."/>
            <person name="Williams K.H."/>
            <person name="Hubbard S.S."/>
            <person name="Banfield J.F."/>
        </authorList>
    </citation>
    <scope>NUCLEOTIDE SEQUENCE [LARGE SCALE GENOMIC DNA]</scope>
</reference>
<keyword evidence="1 2" id="KW-0378">Hydrolase</keyword>
<keyword evidence="3" id="KW-0436">Ligase</keyword>
<feature type="active site" description="Proton donor" evidence="2">
    <location>
        <position position="40"/>
    </location>
</feature>
<evidence type="ECO:0000313" key="4">
    <source>
        <dbReference type="Proteomes" id="UP000177555"/>
    </source>
</evidence>
<dbReference type="Proteomes" id="UP000177555">
    <property type="component" value="Unassembled WGS sequence"/>
</dbReference>
<comment type="function">
    <text evidence="2">Hydrolyzes RNA 2',3'-cyclic phosphodiester to an RNA 2'-phosphomonoester.</text>
</comment>
<accession>A0A1F5JHC0</accession>
<dbReference type="PANTHER" id="PTHR35561:SF1">
    <property type="entry name" value="RNA 2',3'-CYCLIC PHOSPHODIESTERASE"/>
    <property type="match status" value="1"/>
</dbReference>
<dbReference type="SUPFAM" id="SSF55144">
    <property type="entry name" value="LigT-like"/>
    <property type="match status" value="1"/>
</dbReference>
<comment type="caution">
    <text evidence="3">The sequence shown here is derived from an EMBL/GenBank/DDBJ whole genome shotgun (WGS) entry which is preliminary data.</text>
</comment>